<dbReference type="InterPro" id="IPR039123">
    <property type="entry name" value="PPTC7"/>
</dbReference>
<organism evidence="3 4">
    <name type="scientific">Acer yangbiense</name>
    <dbReference type="NCBI Taxonomy" id="1000413"/>
    <lineage>
        <taxon>Eukaryota</taxon>
        <taxon>Viridiplantae</taxon>
        <taxon>Streptophyta</taxon>
        <taxon>Embryophyta</taxon>
        <taxon>Tracheophyta</taxon>
        <taxon>Spermatophyta</taxon>
        <taxon>Magnoliopsida</taxon>
        <taxon>eudicotyledons</taxon>
        <taxon>Gunneridae</taxon>
        <taxon>Pentapetalae</taxon>
        <taxon>rosids</taxon>
        <taxon>malvids</taxon>
        <taxon>Sapindales</taxon>
        <taxon>Sapindaceae</taxon>
        <taxon>Hippocastanoideae</taxon>
        <taxon>Acereae</taxon>
        <taxon>Acer</taxon>
    </lineage>
</organism>
<keyword evidence="1" id="KW-0479">Metal-binding</keyword>
<reference evidence="4" key="1">
    <citation type="journal article" date="2019" name="Gigascience">
        <title>De novo genome assembly of the endangered Acer yangbiense, a plant species with extremely small populations endemic to Yunnan Province, China.</title>
        <authorList>
            <person name="Yang J."/>
            <person name="Wariss H.M."/>
            <person name="Tao L."/>
            <person name="Zhang R."/>
            <person name="Yun Q."/>
            <person name="Hollingsworth P."/>
            <person name="Dao Z."/>
            <person name="Luo G."/>
            <person name="Guo H."/>
            <person name="Ma Y."/>
            <person name="Sun W."/>
        </authorList>
    </citation>
    <scope>NUCLEOTIDE SEQUENCE [LARGE SCALE GENOMIC DNA]</scope>
    <source>
        <strain evidence="4">cv. Malutang</strain>
    </source>
</reference>
<dbReference type="PANTHER" id="PTHR12320:SF14">
    <property type="entry name" value="PROTEIN PHOSPHATASE"/>
    <property type="match status" value="1"/>
</dbReference>
<sequence length="270" mass="29856">MEMMKKRSSGMSKKIVENCCSSSLDMIMGSFYIPKEDDLRPDSQGEDSHFVCQEKKSFGLADGVGGWIKQGIDSGEYSRQLMNNSLIALNHQETRSGHVDPTRVLEEAYYMTNSPGSSTACIIALNDDDHCLHVANVGDSGFLVFRNRECIFQSPIQQHGFNHPCQLGRFSDAVDIAMEIVVPVQSGDIIVAGTDGLLDNMFPSEIEQIITKAQHQHTPEKLALTIADYALYNSLDRFSESPFSRAAYFAGKKHRGGKIDDITVVVAKII</sequence>
<dbReference type="Gene3D" id="3.60.40.10">
    <property type="entry name" value="PPM-type phosphatase domain"/>
    <property type="match status" value="2"/>
</dbReference>
<comment type="cofactor">
    <cofactor evidence="1">
        <name>Mn(2+)</name>
        <dbReference type="ChEBI" id="CHEBI:29035"/>
    </cofactor>
</comment>
<dbReference type="InterPro" id="IPR036457">
    <property type="entry name" value="PPM-type-like_dom_sf"/>
</dbReference>
<keyword evidence="1" id="KW-0904">Protein phosphatase</keyword>
<dbReference type="SMART" id="SM00331">
    <property type="entry name" value="PP2C_SIG"/>
    <property type="match status" value="1"/>
</dbReference>
<dbReference type="EC" id="3.1.3.16" evidence="1"/>
<dbReference type="Pfam" id="PF07228">
    <property type="entry name" value="SpoIIE"/>
    <property type="match status" value="1"/>
</dbReference>
<gene>
    <name evidence="3" type="ORF">EZV62_014844</name>
</gene>
<dbReference type="GO" id="GO:0046872">
    <property type="term" value="F:metal ion binding"/>
    <property type="evidence" value="ECO:0007669"/>
    <property type="project" value="UniProtKB-UniRule"/>
</dbReference>
<keyword evidence="1" id="KW-0378">Hydrolase</keyword>
<dbReference type="PANTHER" id="PTHR12320">
    <property type="entry name" value="PROTEIN PHOSPHATASE 2C"/>
    <property type="match status" value="1"/>
</dbReference>
<dbReference type="Proteomes" id="UP000323000">
    <property type="component" value="Chromosome 6"/>
</dbReference>
<proteinExistence type="inferred from homology"/>
<dbReference type="AlphaFoldDB" id="A0A5C7HT90"/>
<comment type="catalytic activity">
    <reaction evidence="1">
        <text>O-phospho-L-seryl-[protein] + H2O = L-seryl-[protein] + phosphate</text>
        <dbReference type="Rhea" id="RHEA:20629"/>
        <dbReference type="Rhea" id="RHEA-COMP:9863"/>
        <dbReference type="Rhea" id="RHEA-COMP:11604"/>
        <dbReference type="ChEBI" id="CHEBI:15377"/>
        <dbReference type="ChEBI" id="CHEBI:29999"/>
        <dbReference type="ChEBI" id="CHEBI:43474"/>
        <dbReference type="ChEBI" id="CHEBI:83421"/>
        <dbReference type="EC" id="3.1.3.16"/>
    </reaction>
</comment>
<dbReference type="OrthoDB" id="60843at2759"/>
<evidence type="ECO:0000259" key="2">
    <source>
        <dbReference type="PROSITE" id="PS51746"/>
    </source>
</evidence>
<dbReference type="InterPro" id="IPR001932">
    <property type="entry name" value="PPM-type_phosphatase-like_dom"/>
</dbReference>
<comment type="caution">
    <text evidence="3">The sequence shown here is derived from an EMBL/GenBank/DDBJ whole genome shotgun (WGS) entry which is preliminary data.</text>
</comment>
<evidence type="ECO:0000313" key="3">
    <source>
        <dbReference type="EMBL" id="TXG60271.1"/>
    </source>
</evidence>
<keyword evidence="4" id="KW-1185">Reference proteome</keyword>
<evidence type="ECO:0000313" key="4">
    <source>
        <dbReference type="Proteomes" id="UP000323000"/>
    </source>
</evidence>
<keyword evidence="1" id="KW-0460">Magnesium</keyword>
<keyword evidence="1" id="KW-0464">Manganese</keyword>
<accession>A0A5C7HT90</accession>
<comment type="similarity">
    <text evidence="1">Belongs to the PP2C family.</text>
</comment>
<evidence type="ECO:0000256" key="1">
    <source>
        <dbReference type="RuleBase" id="RU366020"/>
    </source>
</evidence>
<dbReference type="CDD" id="cd00143">
    <property type="entry name" value="PP2Cc"/>
    <property type="match status" value="1"/>
</dbReference>
<dbReference type="EMBL" id="VAHF01000006">
    <property type="protein sequence ID" value="TXG60271.1"/>
    <property type="molecule type" value="Genomic_DNA"/>
</dbReference>
<comment type="cofactor">
    <cofactor evidence="1">
        <name>Mg(2+)</name>
        <dbReference type="ChEBI" id="CHEBI:18420"/>
    </cofactor>
</comment>
<dbReference type="PROSITE" id="PS51746">
    <property type="entry name" value="PPM_2"/>
    <property type="match status" value="1"/>
</dbReference>
<dbReference type="SUPFAM" id="SSF81606">
    <property type="entry name" value="PP2C-like"/>
    <property type="match status" value="1"/>
</dbReference>
<comment type="catalytic activity">
    <reaction evidence="1">
        <text>O-phospho-L-threonyl-[protein] + H2O = L-threonyl-[protein] + phosphate</text>
        <dbReference type="Rhea" id="RHEA:47004"/>
        <dbReference type="Rhea" id="RHEA-COMP:11060"/>
        <dbReference type="Rhea" id="RHEA-COMP:11605"/>
        <dbReference type="ChEBI" id="CHEBI:15377"/>
        <dbReference type="ChEBI" id="CHEBI:30013"/>
        <dbReference type="ChEBI" id="CHEBI:43474"/>
        <dbReference type="ChEBI" id="CHEBI:61977"/>
        <dbReference type="EC" id="3.1.3.16"/>
    </reaction>
</comment>
<protein>
    <recommendedName>
        <fullName evidence="1">Protein phosphatase</fullName>
        <ecNumber evidence="1">3.1.3.16</ecNumber>
    </recommendedName>
</protein>
<dbReference type="SMART" id="SM00332">
    <property type="entry name" value="PP2Cc"/>
    <property type="match status" value="1"/>
</dbReference>
<name>A0A5C7HT90_9ROSI</name>
<dbReference type="GO" id="GO:0004722">
    <property type="term" value="F:protein serine/threonine phosphatase activity"/>
    <property type="evidence" value="ECO:0007669"/>
    <property type="project" value="UniProtKB-EC"/>
</dbReference>
<feature type="domain" description="PPM-type phosphatase" evidence="2">
    <location>
        <begin position="27"/>
        <end position="269"/>
    </location>
</feature>